<comment type="caution">
    <text evidence="2">The sequence shown here is derived from an EMBL/GenBank/DDBJ whole genome shotgun (WGS) entry which is preliminary data.</text>
</comment>
<evidence type="ECO:0000256" key="1">
    <source>
        <dbReference type="SAM" id="MobiDB-lite"/>
    </source>
</evidence>
<name>A0A3L8S4A6_CHLGU</name>
<dbReference type="EMBL" id="QUSF01000072">
    <property type="protein sequence ID" value="RLV96381.1"/>
    <property type="molecule type" value="Genomic_DNA"/>
</dbReference>
<gene>
    <name evidence="2" type="ORF">DV515_00012646</name>
</gene>
<dbReference type="Proteomes" id="UP000276834">
    <property type="component" value="Unassembled WGS sequence"/>
</dbReference>
<protein>
    <submittedName>
        <fullName evidence="2">Uncharacterized protein</fullName>
    </submittedName>
</protein>
<proteinExistence type="predicted"/>
<accession>A0A3L8S4A6</accession>
<feature type="region of interest" description="Disordered" evidence="1">
    <location>
        <begin position="54"/>
        <end position="87"/>
    </location>
</feature>
<organism evidence="2 3">
    <name type="scientific">Chloebia gouldiae</name>
    <name type="common">Gouldian finch</name>
    <name type="synonym">Erythrura gouldiae</name>
    <dbReference type="NCBI Taxonomy" id="44316"/>
    <lineage>
        <taxon>Eukaryota</taxon>
        <taxon>Metazoa</taxon>
        <taxon>Chordata</taxon>
        <taxon>Craniata</taxon>
        <taxon>Vertebrata</taxon>
        <taxon>Euteleostomi</taxon>
        <taxon>Archelosauria</taxon>
        <taxon>Archosauria</taxon>
        <taxon>Dinosauria</taxon>
        <taxon>Saurischia</taxon>
        <taxon>Theropoda</taxon>
        <taxon>Coelurosauria</taxon>
        <taxon>Aves</taxon>
        <taxon>Neognathae</taxon>
        <taxon>Neoaves</taxon>
        <taxon>Telluraves</taxon>
        <taxon>Australaves</taxon>
        <taxon>Passeriformes</taxon>
        <taxon>Passeroidea</taxon>
        <taxon>Passeridae</taxon>
        <taxon>Chloebia</taxon>
    </lineage>
</organism>
<reference evidence="2 3" key="1">
    <citation type="journal article" date="2018" name="Proc. R. Soc. B">
        <title>A non-coding region near Follistatin controls head colour polymorphism in the Gouldian finch.</title>
        <authorList>
            <person name="Toomey M.B."/>
            <person name="Marques C.I."/>
            <person name="Andrade P."/>
            <person name="Araujo P.M."/>
            <person name="Sabatino S."/>
            <person name="Gazda M.A."/>
            <person name="Afonso S."/>
            <person name="Lopes R.J."/>
            <person name="Corbo J.C."/>
            <person name="Carneiro M."/>
        </authorList>
    </citation>
    <scope>NUCLEOTIDE SEQUENCE [LARGE SCALE GENOMIC DNA]</scope>
    <source>
        <strain evidence="2">Red01</strain>
        <tissue evidence="2">Muscle</tissue>
    </source>
</reference>
<dbReference type="AlphaFoldDB" id="A0A3L8S4A6"/>
<keyword evidence="3" id="KW-1185">Reference proteome</keyword>
<evidence type="ECO:0000313" key="2">
    <source>
        <dbReference type="EMBL" id="RLV96381.1"/>
    </source>
</evidence>
<sequence length="128" mass="13748">MSSLEFHMHISVLTTKMKSDVSSHEENMMVKGIAKKYPAPHEVSAMLKAAETYGHGKPLPQKPKGVQPASDEMLNMGPSSSSSSCSHGSQFLVAEYRDAGCTSASLITSDDSAIALQDWMSSTMINIP</sequence>
<evidence type="ECO:0000313" key="3">
    <source>
        <dbReference type="Proteomes" id="UP000276834"/>
    </source>
</evidence>